<evidence type="ECO:0000256" key="3">
    <source>
        <dbReference type="RuleBase" id="RU361183"/>
    </source>
</evidence>
<dbReference type="Gene3D" id="3.40.390.10">
    <property type="entry name" value="Collagenase (Catalytic Domain)"/>
    <property type="match status" value="1"/>
</dbReference>
<dbReference type="InterPro" id="IPR006026">
    <property type="entry name" value="Peptidase_Metallo"/>
</dbReference>
<keyword evidence="2 3" id="KW-0479">Metal-binding</keyword>
<gene>
    <name evidence="6" type="ORF">Celaphus_00005858</name>
</gene>
<evidence type="ECO:0000313" key="7">
    <source>
        <dbReference type="Proteomes" id="UP000242450"/>
    </source>
</evidence>
<dbReference type="SMART" id="SM00235">
    <property type="entry name" value="ZnMc"/>
    <property type="match status" value="1"/>
</dbReference>
<proteinExistence type="predicted"/>
<dbReference type="Pfam" id="PF01400">
    <property type="entry name" value="Astacin"/>
    <property type="match status" value="1"/>
</dbReference>
<keyword evidence="2 3" id="KW-0645">Protease</keyword>
<keyword evidence="2 3" id="KW-0378">Hydrolase</keyword>
<comment type="caution">
    <text evidence="6">The sequence shown here is derived from an EMBL/GenBank/DDBJ whole genome shotgun (WGS) entry which is preliminary data.</text>
</comment>
<protein>
    <recommendedName>
        <fullName evidence="3">Metalloendopeptidase</fullName>
        <ecNumber evidence="3">3.4.24.-</ecNumber>
    </recommendedName>
</protein>
<dbReference type="SUPFAM" id="SSF55486">
    <property type="entry name" value="Metalloproteases ('zincins'), catalytic domain"/>
    <property type="match status" value="1"/>
</dbReference>
<comment type="cofactor">
    <cofactor evidence="2 3">
        <name>Zn(2+)</name>
        <dbReference type="ChEBI" id="CHEBI:29105"/>
    </cofactor>
    <text evidence="2 3">Binds 1 zinc ion per subunit.</text>
</comment>
<feature type="domain" description="Peptidase M12A" evidence="5">
    <location>
        <begin position="1"/>
        <end position="87"/>
    </location>
</feature>
<dbReference type="EMBL" id="MKHE01000011">
    <property type="protein sequence ID" value="OWK10836.1"/>
    <property type="molecule type" value="Genomic_DNA"/>
</dbReference>
<dbReference type="OrthoDB" id="291007at2759"/>
<dbReference type="AlphaFoldDB" id="A0A212CY05"/>
<keyword evidence="1" id="KW-0865">Zymogen</keyword>
<feature type="region of interest" description="Disordered" evidence="4">
    <location>
        <begin position="65"/>
        <end position="87"/>
    </location>
</feature>
<evidence type="ECO:0000259" key="5">
    <source>
        <dbReference type="PROSITE" id="PS51864"/>
    </source>
</evidence>
<dbReference type="Proteomes" id="UP000242450">
    <property type="component" value="Chromosome 11"/>
</dbReference>
<evidence type="ECO:0000256" key="4">
    <source>
        <dbReference type="SAM" id="MobiDB-lite"/>
    </source>
</evidence>
<dbReference type="PANTHER" id="PTHR10127:SF855">
    <property type="entry name" value="ASTACIN-LIKE METALLOENDOPEPTIDASE"/>
    <property type="match status" value="1"/>
</dbReference>
<dbReference type="GO" id="GO:0006508">
    <property type="term" value="P:proteolysis"/>
    <property type="evidence" value="ECO:0007669"/>
    <property type="project" value="UniProtKB-KW"/>
</dbReference>
<feature type="active site" evidence="2">
    <location>
        <position position="34"/>
    </location>
</feature>
<feature type="binding site" evidence="2">
    <location>
        <position position="33"/>
    </location>
    <ligand>
        <name>Zn(2+)</name>
        <dbReference type="ChEBI" id="CHEBI:29105"/>
        <note>catalytic</note>
    </ligand>
</feature>
<feature type="binding site" evidence="2">
    <location>
        <position position="37"/>
    </location>
    <ligand>
        <name>Zn(2+)</name>
        <dbReference type="ChEBI" id="CHEBI:29105"/>
        <note>catalytic</note>
    </ligand>
</feature>
<reference evidence="6 7" key="1">
    <citation type="journal article" date="2018" name="Mol. Genet. Genomics">
        <title>The red deer Cervus elaphus genome CerEla1.0: sequencing, annotating, genes, and chromosomes.</title>
        <authorList>
            <person name="Bana N.A."/>
            <person name="Nyiri A."/>
            <person name="Nagy J."/>
            <person name="Frank K."/>
            <person name="Nagy T."/>
            <person name="Steger V."/>
            <person name="Schiller M."/>
            <person name="Lakatos P."/>
            <person name="Sugar L."/>
            <person name="Horn P."/>
            <person name="Barta E."/>
            <person name="Orosz L."/>
        </authorList>
    </citation>
    <scope>NUCLEOTIDE SEQUENCE [LARGE SCALE GENOMIC DNA]</scope>
    <source>
        <strain evidence="6">Hungarian</strain>
    </source>
</reference>
<dbReference type="PRINTS" id="PR00480">
    <property type="entry name" value="ASTACIN"/>
</dbReference>
<keyword evidence="2 3" id="KW-0862">Zinc</keyword>
<keyword evidence="7" id="KW-1185">Reference proteome</keyword>
<dbReference type="EC" id="3.4.24.-" evidence="3"/>
<dbReference type="PANTHER" id="PTHR10127">
    <property type="entry name" value="DISCOIDIN, CUB, EGF, LAMININ , AND ZINC METALLOPROTEASE DOMAIN CONTAINING"/>
    <property type="match status" value="1"/>
</dbReference>
<dbReference type="InterPro" id="IPR001506">
    <property type="entry name" value="Peptidase_M12A"/>
</dbReference>
<feature type="binding site" evidence="2">
    <location>
        <position position="43"/>
    </location>
    <ligand>
        <name>Zn(2+)</name>
        <dbReference type="ChEBI" id="CHEBI:29105"/>
        <note>catalytic</note>
    </ligand>
</feature>
<name>A0A212CY05_CEREH</name>
<sequence length="87" mass="9438">MSGCFSSIGRSGGMQVVSLGPSCLQRGPGIVLHELMHVLGFWHEHSRADRDRYIRVNWNEILPDTENNPDAAALGPGASVPPTVTRN</sequence>
<dbReference type="GO" id="GO:0008270">
    <property type="term" value="F:zinc ion binding"/>
    <property type="evidence" value="ECO:0007669"/>
    <property type="project" value="UniProtKB-UniRule"/>
</dbReference>
<keyword evidence="2 3" id="KW-0482">Metalloprotease</keyword>
<dbReference type="GO" id="GO:0004222">
    <property type="term" value="F:metalloendopeptidase activity"/>
    <property type="evidence" value="ECO:0007669"/>
    <property type="project" value="UniProtKB-UniRule"/>
</dbReference>
<evidence type="ECO:0000256" key="1">
    <source>
        <dbReference type="ARBA" id="ARBA00023145"/>
    </source>
</evidence>
<comment type="caution">
    <text evidence="2">Lacks conserved residue(s) required for the propagation of feature annotation.</text>
</comment>
<accession>A0A212CY05</accession>
<evidence type="ECO:0000313" key="6">
    <source>
        <dbReference type="EMBL" id="OWK10836.1"/>
    </source>
</evidence>
<evidence type="ECO:0000256" key="2">
    <source>
        <dbReference type="PROSITE-ProRule" id="PRU01211"/>
    </source>
</evidence>
<organism evidence="6 7">
    <name type="scientific">Cervus elaphus hippelaphus</name>
    <name type="common">European red deer</name>
    <dbReference type="NCBI Taxonomy" id="46360"/>
    <lineage>
        <taxon>Eukaryota</taxon>
        <taxon>Metazoa</taxon>
        <taxon>Chordata</taxon>
        <taxon>Craniata</taxon>
        <taxon>Vertebrata</taxon>
        <taxon>Euteleostomi</taxon>
        <taxon>Mammalia</taxon>
        <taxon>Eutheria</taxon>
        <taxon>Laurasiatheria</taxon>
        <taxon>Artiodactyla</taxon>
        <taxon>Ruminantia</taxon>
        <taxon>Pecora</taxon>
        <taxon>Cervidae</taxon>
        <taxon>Cervinae</taxon>
        <taxon>Cervus</taxon>
    </lineage>
</organism>
<dbReference type="InterPro" id="IPR024079">
    <property type="entry name" value="MetalloPept_cat_dom_sf"/>
</dbReference>
<dbReference type="PROSITE" id="PS51864">
    <property type="entry name" value="ASTACIN"/>
    <property type="match status" value="1"/>
</dbReference>